<gene>
    <name evidence="1" type="ORF">NFX46_01605</name>
</gene>
<proteinExistence type="predicted"/>
<accession>A0ABY4Z0S0</accession>
<dbReference type="Proteomes" id="UP001056374">
    <property type="component" value="Chromosome"/>
</dbReference>
<evidence type="ECO:0000313" key="1">
    <source>
        <dbReference type="EMBL" id="USQ82576.1"/>
    </source>
</evidence>
<keyword evidence="2" id="KW-1185">Reference proteome</keyword>
<name>A0ABY4Z0S0_9ACTN</name>
<protein>
    <submittedName>
        <fullName evidence="1">Uncharacterized protein</fullName>
    </submittedName>
</protein>
<dbReference type="EMBL" id="CP099468">
    <property type="protein sequence ID" value="USQ82576.1"/>
    <property type="molecule type" value="Genomic_DNA"/>
</dbReference>
<dbReference type="RefSeq" id="WP_252545243.1">
    <property type="nucleotide sequence ID" value="NZ_CP099468.1"/>
</dbReference>
<sequence length="111" mass="12559">MTIRDLFSPELGRVSLKMDGGWPVSPKVDSKRATSSKVEGPECPRLGKAPSVRYVSRYCHHLAALTCWEMTMDRTELKAKIDELMRQYDEEEIDGATYAQAMMELTTSAQE</sequence>
<evidence type="ECO:0000313" key="2">
    <source>
        <dbReference type="Proteomes" id="UP001056374"/>
    </source>
</evidence>
<organism evidence="1 2">
    <name type="scientific">Streptomyces phaeoluteigriseus</name>
    <dbReference type="NCBI Taxonomy" id="114686"/>
    <lineage>
        <taxon>Bacteria</taxon>
        <taxon>Bacillati</taxon>
        <taxon>Actinomycetota</taxon>
        <taxon>Actinomycetes</taxon>
        <taxon>Kitasatosporales</taxon>
        <taxon>Streptomycetaceae</taxon>
        <taxon>Streptomyces</taxon>
        <taxon>Streptomyces aurantiacus group</taxon>
    </lineage>
</organism>
<reference evidence="1" key="1">
    <citation type="submission" date="2022-06" db="EMBL/GenBank/DDBJ databases">
        <title>Complete genome sequence of soil microorganisms Streptomyces sp. Qhu-M197 isolated from Alpine meadows habitats on the Tibetan Plateau.</title>
        <authorList>
            <person name="Zhang B."/>
            <person name="Xiang X."/>
            <person name="Fan J."/>
        </authorList>
    </citation>
    <scope>NUCLEOTIDE SEQUENCE</scope>
    <source>
        <strain evidence="1">Qhu-M197</strain>
    </source>
</reference>